<protein>
    <submittedName>
        <fullName evidence="2">Uncharacterized protein</fullName>
    </submittedName>
</protein>
<sequence length="415" mass="48578">LRGLAAHNEDPLFYVQQELITVTNDYQQIQIELQKSKQNEEQLQFQIEIYSQKLQHYQSELEEAQNLVNEAYSQLNAIIKSSATSAEIDRMNQQLIQQVMLIQQKESEIQSVQAINTQLQSQIAQVLDLNESFKLQQSSLQEELQILRNLQQKSQQTQFISYAIKNQKLNPEPFVQTQLLNAKIDNEKLLLHNEKLQTEKMEIQTQLIKVQKQFEEALKQTSGVKGDSENEIYSLKTEIFQLKQKIQADQVQIEQQSEFIASLTQTVKMKQEELQKEHLEQEQLQIENQTKDQIISTLQTQIQENQALWQKEKQDLQVIIADQEELIKQKQDFTDQKKEMKEEICKKQKQNVEMQESMEIEDKFSTKPDVDINMVLSEIKGIQTDQVKVFCDSDADFTEDYFGPDKIGYLKKQLA</sequence>
<feature type="coiled-coil region" evidence="1">
    <location>
        <begin position="186"/>
        <end position="220"/>
    </location>
</feature>
<feature type="non-terminal residue" evidence="2">
    <location>
        <position position="1"/>
    </location>
</feature>
<reference evidence="2" key="1">
    <citation type="submission" date="2015-07" db="EMBL/GenBank/DDBJ databases">
        <title>Adaptation to a free-living lifestyle via gene acquisitions in the diplomonad Trepomonas sp. PC1.</title>
        <authorList>
            <person name="Xu F."/>
            <person name="Jerlstrom-Hultqvist J."/>
            <person name="Kolisko M."/>
            <person name="Simpson A.G.B."/>
            <person name="Roger A.J."/>
            <person name="Svard S.G."/>
            <person name="Andersson J.O."/>
        </authorList>
    </citation>
    <scope>NUCLEOTIDE SEQUENCE</scope>
    <source>
        <strain evidence="2">PC1</strain>
    </source>
</reference>
<feature type="coiled-coil region" evidence="1">
    <location>
        <begin position="26"/>
        <end position="150"/>
    </location>
</feature>
<keyword evidence="1" id="KW-0175">Coiled coil</keyword>
<accession>A0A146K0G5</accession>
<evidence type="ECO:0000313" key="2">
    <source>
        <dbReference type="EMBL" id="JAP89405.1"/>
    </source>
</evidence>
<organism evidence="2">
    <name type="scientific">Trepomonas sp. PC1</name>
    <dbReference type="NCBI Taxonomy" id="1076344"/>
    <lineage>
        <taxon>Eukaryota</taxon>
        <taxon>Metamonada</taxon>
        <taxon>Diplomonadida</taxon>
        <taxon>Hexamitidae</taxon>
        <taxon>Hexamitinae</taxon>
        <taxon>Trepomonas</taxon>
    </lineage>
</organism>
<gene>
    <name evidence="2" type="ORF">TPC1_31100</name>
</gene>
<evidence type="ECO:0000256" key="1">
    <source>
        <dbReference type="SAM" id="Coils"/>
    </source>
</evidence>
<feature type="non-terminal residue" evidence="2">
    <location>
        <position position="415"/>
    </location>
</feature>
<dbReference type="EMBL" id="GDID01007201">
    <property type="protein sequence ID" value="JAP89405.1"/>
    <property type="molecule type" value="Transcribed_RNA"/>
</dbReference>
<proteinExistence type="predicted"/>
<name>A0A146K0G5_9EUKA</name>
<dbReference type="AlphaFoldDB" id="A0A146K0G5"/>